<accession>A0A834J475</accession>
<evidence type="ECO:0000313" key="2">
    <source>
        <dbReference type="Proteomes" id="UP000617340"/>
    </source>
</evidence>
<reference evidence="1" key="1">
    <citation type="journal article" date="2020" name="G3 (Bethesda)">
        <title>High-Quality Assemblies for Three Invasive Social Wasps from the &lt;i&gt;Vespula&lt;/i&gt; Genus.</title>
        <authorList>
            <person name="Harrop T.W.R."/>
            <person name="Guhlin J."/>
            <person name="McLaughlin G.M."/>
            <person name="Permina E."/>
            <person name="Stockwell P."/>
            <person name="Gilligan J."/>
            <person name="Le Lec M.F."/>
            <person name="Gruber M.A.M."/>
            <person name="Quinn O."/>
            <person name="Lovegrove M."/>
            <person name="Duncan E.J."/>
            <person name="Remnant E.J."/>
            <person name="Van Eeckhoven J."/>
            <person name="Graham B."/>
            <person name="Knapp R.A."/>
            <person name="Langford K.W."/>
            <person name="Kronenberg Z."/>
            <person name="Press M.O."/>
            <person name="Eacker S.M."/>
            <person name="Wilson-Rankin E.E."/>
            <person name="Purcell J."/>
            <person name="Lester P.J."/>
            <person name="Dearden P.K."/>
        </authorList>
    </citation>
    <scope>NUCLEOTIDE SEQUENCE</scope>
    <source>
        <strain evidence="1">Linc-1</strain>
    </source>
</reference>
<name>A0A834J475_VESGE</name>
<sequence length="73" mass="7885">MRKSSRLAESSDVEESRARLFAARDALTSFIKYVVGVGVDGAGASPVVQTRDSETRDSAWLGSKRTYLSTTVS</sequence>
<evidence type="ECO:0000313" key="1">
    <source>
        <dbReference type="EMBL" id="KAF7381187.1"/>
    </source>
</evidence>
<comment type="caution">
    <text evidence="1">The sequence shown here is derived from an EMBL/GenBank/DDBJ whole genome shotgun (WGS) entry which is preliminary data.</text>
</comment>
<dbReference type="AlphaFoldDB" id="A0A834J475"/>
<dbReference type="EMBL" id="JACSDZ010000022">
    <property type="protein sequence ID" value="KAF7381187.1"/>
    <property type="molecule type" value="Genomic_DNA"/>
</dbReference>
<gene>
    <name evidence="1" type="ORF">HZH68_016062</name>
</gene>
<protein>
    <submittedName>
        <fullName evidence="1">Uncharacterized protein</fullName>
    </submittedName>
</protein>
<dbReference type="Proteomes" id="UP000617340">
    <property type="component" value="Unassembled WGS sequence"/>
</dbReference>
<proteinExistence type="predicted"/>
<keyword evidence="2" id="KW-1185">Reference proteome</keyword>
<organism evidence="1 2">
    <name type="scientific">Vespula germanica</name>
    <name type="common">German yellow jacket</name>
    <name type="synonym">Paravespula germanica</name>
    <dbReference type="NCBI Taxonomy" id="30212"/>
    <lineage>
        <taxon>Eukaryota</taxon>
        <taxon>Metazoa</taxon>
        <taxon>Ecdysozoa</taxon>
        <taxon>Arthropoda</taxon>
        <taxon>Hexapoda</taxon>
        <taxon>Insecta</taxon>
        <taxon>Pterygota</taxon>
        <taxon>Neoptera</taxon>
        <taxon>Endopterygota</taxon>
        <taxon>Hymenoptera</taxon>
        <taxon>Apocrita</taxon>
        <taxon>Aculeata</taxon>
        <taxon>Vespoidea</taxon>
        <taxon>Vespidae</taxon>
        <taxon>Vespinae</taxon>
        <taxon>Vespula</taxon>
    </lineage>
</organism>